<dbReference type="AlphaFoldDB" id="A0A1F7XXQ0"/>
<proteinExistence type="predicted"/>
<organism evidence="1 2">
    <name type="scientific">Candidatus Woesebacteria bacterium RIFCSPHIGHO2_01_FULL_38_26b</name>
    <dbReference type="NCBI Taxonomy" id="1802491"/>
    <lineage>
        <taxon>Bacteria</taxon>
        <taxon>Candidatus Woeseibacteriota</taxon>
    </lineage>
</organism>
<evidence type="ECO:0000313" key="2">
    <source>
        <dbReference type="Proteomes" id="UP000176741"/>
    </source>
</evidence>
<name>A0A1F7XXQ0_9BACT</name>
<sequence length="190" mass="21858">MTEKGTSQDPARRPIVETQENRRDIAVRINSLVLQVLDELKSHKGQVKVPQGFVDDFGAVKYDSFPNGRTVATILETTISQNDLFLLLDRSGSENFNYKAGMFFYTPKVESYTPTNKRFIAIRYPSNLFDRCIIQDKDPKEVVKESLIELIFLDVSAKENKIDRYRAVGLPITNLLIRIMDEDFRSQFLT</sequence>
<protein>
    <submittedName>
        <fullName evidence="1">Uncharacterized protein</fullName>
    </submittedName>
</protein>
<comment type="caution">
    <text evidence="1">The sequence shown here is derived from an EMBL/GenBank/DDBJ whole genome shotgun (WGS) entry which is preliminary data.</text>
</comment>
<reference evidence="1 2" key="1">
    <citation type="journal article" date="2016" name="Nat. Commun.">
        <title>Thousands of microbial genomes shed light on interconnected biogeochemical processes in an aquifer system.</title>
        <authorList>
            <person name="Anantharaman K."/>
            <person name="Brown C.T."/>
            <person name="Hug L.A."/>
            <person name="Sharon I."/>
            <person name="Castelle C.J."/>
            <person name="Probst A.J."/>
            <person name="Thomas B.C."/>
            <person name="Singh A."/>
            <person name="Wilkins M.J."/>
            <person name="Karaoz U."/>
            <person name="Brodie E.L."/>
            <person name="Williams K.H."/>
            <person name="Hubbard S.S."/>
            <person name="Banfield J.F."/>
        </authorList>
    </citation>
    <scope>NUCLEOTIDE SEQUENCE [LARGE SCALE GENOMIC DNA]</scope>
</reference>
<dbReference type="EMBL" id="MGGD01000056">
    <property type="protein sequence ID" value="OGM19806.1"/>
    <property type="molecule type" value="Genomic_DNA"/>
</dbReference>
<evidence type="ECO:0000313" key="1">
    <source>
        <dbReference type="EMBL" id="OGM19806.1"/>
    </source>
</evidence>
<dbReference type="Proteomes" id="UP000176741">
    <property type="component" value="Unassembled WGS sequence"/>
</dbReference>
<accession>A0A1F7XXQ0</accession>
<gene>
    <name evidence="1" type="ORF">A2771_01020</name>
</gene>